<dbReference type="EMBL" id="KQ946666">
    <property type="protein sequence ID" value="OAD46872.1"/>
    <property type="molecule type" value="Genomic_DNA"/>
</dbReference>
<protein>
    <recommendedName>
        <fullName evidence="2">Sister chromatid cohesion protein DCC1</fullName>
    </recommendedName>
</protein>
<dbReference type="GO" id="GO:0031390">
    <property type="term" value="C:Ctf18 RFC-like complex"/>
    <property type="evidence" value="ECO:0007669"/>
    <property type="project" value="InterPro"/>
</dbReference>
<keyword evidence="5" id="KW-1185">Reference proteome</keyword>
<keyword evidence="3" id="KW-0235">DNA replication</keyword>
<sequence>MESWRIGTPEKMEPKGEYLSGIAYITWNNLTMTKEVVSFTEADLSNDINERFNQLFKAKNKWTVQEITPYLINLTTHRMNVNALLTKYARCSVINGIKYYNSKHGK</sequence>
<organism evidence="4 5">
    <name type="scientific">Eufriesea mexicana</name>
    <dbReference type="NCBI Taxonomy" id="516756"/>
    <lineage>
        <taxon>Eukaryota</taxon>
        <taxon>Metazoa</taxon>
        <taxon>Ecdysozoa</taxon>
        <taxon>Arthropoda</taxon>
        <taxon>Hexapoda</taxon>
        <taxon>Insecta</taxon>
        <taxon>Pterygota</taxon>
        <taxon>Neoptera</taxon>
        <taxon>Endopterygota</taxon>
        <taxon>Hymenoptera</taxon>
        <taxon>Apocrita</taxon>
        <taxon>Aculeata</taxon>
        <taxon>Apoidea</taxon>
        <taxon>Anthophila</taxon>
        <taxon>Apidae</taxon>
        <taxon>Eufriesea</taxon>
    </lineage>
</organism>
<dbReference type="Pfam" id="PF09724">
    <property type="entry name" value="Dcc1"/>
    <property type="match status" value="1"/>
</dbReference>
<proteinExistence type="inferred from homology"/>
<evidence type="ECO:0000313" key="4">
    <source>
        <dbReference type="EMBL" id="OAD46872.1"/>
    </source>
</evidence>
<comment type="similarity">
    <text evidence="1">Belongs to the DCC1 family.</text>
</comment>
<name>A0A310SBU6_9HYME</name>
<dbReference type="OrthoDB" id="5199543at2759"/>
<dbReference type="AlphaFoldDB" id="A0A310SBU6"/>
<dbReference type="GO" id="GO:0006260">
    <property type="term" value="P:DNA replication"/>
    <property type="evidence" value="ECO:0007669"/>
    <property type="project" value="UniProtKB-KW"/>
</dbReference>
<dbReference type="GO" id="GO:0000785">
    <property type="term" value="C:chromatin"/>
    <property type="evidence" value="ECO:0007669"/>
    <property type="project" value="TreeGrafter"/>
</dbReference>
<dbReference type="InterPro" id="IPR019128">
    <property type="entry name" value="Dcc1"/>
</dbReference>
<dbReference type="GO" id="GO:0034088">
    <property type="term" value="P:maintenance of mitotic sister chromatid cohesion"/>
    <property type="evidence" value="ECO:0007669"/>
    <property type="project" value="TreeGrafter"/>
</dbReference>
<dbReference type="PANTHER" id="PTHR13395:SF6">
    <property type="entry name" value="SISTER CHROMATID COHESION PROTEIN DCC1"/>
    <property type="match status" value="1"/>
</dbReference>
<evidence type="ECO:0000256" key="2">
    <source>
        <dbReference type="ARBA" id="ARBA00017682"/>
    </source>
</evidence>
<dbReference type="GO" id="GO:0000775">
    <property type="term" value="C:chromosome, centromeric region"/>
    <property type="evidence" value="ECO:0007669"/>
    <property type="project" value="TreeGrafter"/>
</dbReference>
<evidence type="ECO:0000313" key="5">
    <source>
        <dbReference type="Proteomes" id="UP000250275"/>
    </source>
</evidence>
<accession>A0A310SBU6</accession>
<evidence type="ECO:0000256" key="3">
    <source>
        <dbReference type="ARBA" id="ARBA00022705"/>
    </source>
</evidence>
<dbReference type="PANTHER" id="PTHR13395">
    <property type="entry name" value="SISTER CHROMATID COHESION PROTEIN DCC1-RELATED"/>
    <property type="match status" value="1"/>
</dbReference>
<evidence type="ECO:0000256" key="1">
    <source>
        <dbReference type="ARBA" id="ARBA00007017"/>
    </source>
</evidence>
<dbReference type="Proteomes" id="UP000250275">
    <property type="component" value="Unassembled WGS sequence"/>
</dbReference>
<reference evidence="4 5" key="1">
    <citation type="submission" date="2015-07" db="EMBL/GenBank/DDBJ databases">
        <title>The genome of Eufriesea mexicana.</title>
        <authorList>
            <person name="Pan H."/>
            <person name="Kapheim K."/>
        </authorList>
    </citation>
    <scope>NUCLEOTIDE SEQUENCE [LARGE SCALE GENOMIC DNA]</scope>
    <source>
        <strain evidence="4">0111107269</strain>
        <tissue evidence="4">Whole body</tissue>
    </source>
</reference>
<gene>
    <name evidence="4" type="ORF">WN48_00005</name>
</gene>